<dbReference type="GO" id="GO:0005793">
    <property type="term" value="C:endoplasmic reticulum-Golgi intermediate compartment"/>
    <property type="evidence" value="ECO:0007669"/>
    <property type="project" value="TreeGrafter"/>
</dbReference>
<evidence type="ECO:0000313" key="9">
    <source>
        <dbReference type="EMBL" id="SCU87732.1"/>
    </source>
</evidence>
<dbReference type="GO" id="GO:0005789">
    <property type="term" value="C:endoplasmic reticulum membrane"/>
    <property type="evidence" value="ECO:0007669"/>
    <property type="project" value="TreeGrafter"/>
</dbReference>
<dbReference type="GO" id="GO:0005537">
    <property type="term" value="F:D-mannose binding"/>
    <property type="evidence" value="ECO:0007669"/>
    <property type="project" value="TreeGrafter"/>
</dbReference>
<dbReference type="CDD" id="cd07308">
    <property type="entry name" value="lectin_leg-like"/>
    <property type="match status" value="1"/>
</dbReference>
<evidence type="ECO:0000313" key="10">
    <source>
        <dbReference type="Proteomes" id="UP000190274"/>
    </source>
</evidence>
<accession>A0A1G4JCB4</accession>
<gene>
    <name evidence="9" type="ORF">LADA_0E05820G</name>
</gene>
<evidence type="ECO:0000259" key="8">
    <source>
        <dbReference type="Pfam" id="PF03388"/>
    </source>
</evidence>
<evidence type="ECO:0000256" key="1">
    <source>
        <dbReference type="ARBA" id="ARBA00004479"/>
    </source>
</evidence>
<dbReference type="SUPFAM" id="SSF49899">
    <property type="entry name" value="Concanavalin A-like lectins/glucanases"/>
    <property type="match status" value="1"/>
</dbReference>
<dbReference type="Pfam" id="PF03388">
    <property type="entry name" value="Lectin_leg-like"/>
    <property type="match status" value="1"/>
</dbReference>
<keyword evidence="2 6" id="KW-0812">Transmembrane</keyword>
<name>A0A1G4JCB4_9SACH</name>
<keyword evidence="4 6" id="KW-1133">Transmembrane helix</keyword>
<dbReference type="GO" id="GO:0000139">
    <property type="term" value="C:Golgi membrane"/>
    <property type="evidence" value="ECO:0007669"/>
    <property type="project" value="TreeGrafter"/>
</dbReference>
<dbReference type="PANTHER" id="PTHR12223">
    <property type="entry name" value="VESICULAR MANNOSE-BINDING LECTIN"/>
    <property type="match status" value="1"/>
</dbReference>
<feature type="transmembrane region" description="Helical" evidence="6">
    <location>
        <begin position="384"/>
        <end position="409"/>
    </location>
</feature>
<reference evidence="10" key="1">
    <citation type="submission" date="2016-03" db="EMBL/GenBank/DDBJ databases">
        <authorList>
            <person name="Devillers H."/>
        </authorList>
    </citation>
    <scope>NUCLEOTIDE SEQUENCE [LARGE SCALE GENOMIC DNA]</scope>
</reference>
<evidence type="ECO:0000256" key="2">
    <source>
        <dbReference type="ARBA" id="ARBA00022692"/>
    </source>
</evidence>
<organism evidence="9 10">
    <name type="scientific">Lachancea dasiensis</name>
    <dbReference type="NCBI Taxonomy" id="1072105"/>
    <lineage>
        <taxon>Eukaryota</taxon>
        <taxon>Fungi</taxon>
        <taxon>Dikarya</taxon>
        <taxon>Ascomycota</taxon>
        <taxon>Saccharomycotina</taxon>
        <taxon>Saccharomycetes</taxon>
        <taxon>Saccharomycetales</taxon>
        <taxon>Saccharomycetaceae</taxon>
        <taxon>Lachancea</taxon>
    </lineage>
</organism>
<evidence type="ECO:0000256" key="3">
    <source>
        <dbReference type="ARBA" id="ARBA00022729"/>
    </source>
</evidence>
<dbReference type="PANTHER" id="PTHR12223:SF45">
    <property type="entry name" value="RE50040P"/>
    <property type="match status" value="1"/>
</dbReference>
<dbReference type="InterPro" id="IPR013320">
    <property type="entry name" value="ConA-like_dom_sf"/>
</dbReference>
<feature type="chain" id="PRO_5009235971" evidence="7">
    <location>
        <begin position="26"/>
        <end position="425"/>
    </location>
</feature>
<dbReference type="OrthoDB" id="270293at2759"/>
<dbReference type="InterPro" id="IPR051136">
    <property type="entry name" value="Intracellular_Lectin-GPT"/>
</dbReference>
<dbReference type="Gene3D" id="2.60.120.200">
    <property type="match status" value="1"/>
</dbReference>
<comment type="subcellular location">
    <subcellularLocation>
        <location evidence="1">Membrane</location>
        <topology evidence="1">Single-pass type I membrane protein</topology>
    </subcellularLocation>
</comment>
<evidence type="ECO:0000256" key="6">
    <source>
        <dbReference type="SAM" id="Phobius"/>
    </source>
</evidence>
<feature type="domain" description="L-type lectin-like" evidence="8">
    <location>
        <begin position="169"/>
        <end position="313"/>
    </location>
</feature>
<keyword evidence="10" id="KW-1185">Reference proteome</keyword>
<dbReference type="GO" id="GO:0005635">
    <property type="term" value="C:nuclear envelope"/>
    <property type="evidence" value="ECO:0007669"/>
    <property type="project" value="EnsemblFungi"/>
</dbReference>
<dbReference type="STRING" id="1266660.A0A1G4JCB4"/>
<dbReference type="GO" id="GO:0006888">
    <property type="term" value="P:endoplasmic reticulum to Golgi vesicle-mediated transport"/>
    <property type="evidence" value="ECO:0007669"/>
    <property type="project" value="TreeGrafter"/>
</dbReference>
<dbReference type="GO" id="GO:0030134">
    <property type="term" value="C:COPII-coated ER to Golgi transport vesicle"/>
    <property type="evidence" value="ECO:0007669"/>
    <property type="project" value="TreeGrafter"/>
</dbReference>
<dbReference type="EMBL" id="LT598455">
    <property type="protein sequence ID" value="SCU87732.1"/>
    <property type="molecule type" value="Genomic_DNA"/>
</dbReference>
<dbReference type="InterPro" id="IPR005052">
    <property type="entry name" value="Lectin_leg"/>
</dbReference>
<dbReference type="Proteomes" id="UP000190274">
    <property type="component" value="Chromosome E"/>
</dbReference>
<dbReference type="AlphaFoldDB" id="A0A1G4JCB4"/>
<proteinExistence type="predicted"/>
<keyword evidence="3 7" id="KW-0732">Signal</keyword>
<evidence type="ECO:0000256" key="4">
    <source>
        <dbReference type="ARBA" id="ARBA00022989"/>
    </source>
</evidence>
<evidence type="ECO:0000256" key="7">
    <source>
        <dbReference type="SAM" id="SignalP"/>
    </source>
</evidence>
<feature type="signal peptide" evidence="7">
    <location>
        <begin position="1"/>
        <end position="25"/>
    </location>
</feature>
<sequence length="425" mass="48567">MKNWNKWIQAGIVFTVFVLVRLLLGGEDDARHPGPSYFFREPQVRRELNPDASLSVPFLDKINSFWLVKGETQIRNLGNIRLTSRGQPDQYGMIVSNGAGDNVLDDFETIVSFKIYNKNNGRGAGSMGDGMVVMLTPEKDFVASNLLSSYARQQYEHNSGGILYNDRELMGLPRNLPGLAVVVDTYRNNPKTKIRPPFMTVLLNMDPQSHHYNSASDGTQSTGYLLAGPLKLKNTLLSGRDAKLRIIYLETIGFLRIDVCYSDKEEWIELFQKDTNLYLPKNKKTGERYIAIAALTGQLSETVEVKQVQTSEFHWKGHESQDFDYAEEMRFFLAHEFGERIHVHERHHDEWQRAKTQGMTNQDLERNKASYSLPSSLSSSLSSFFHFVTKWACIMLLVYGLSVLARIILKHRRRDHTNRRAGILG</sequence>
<keyword evidence="5 6" id="KW-0472">Membrane</keyword>
<evidence type="ECO:0000256" key="5">
    <source>
        <dbReference type="ARBA" id="ARBA00023136"/>
    </source>
</evidence>
<protein>
    <submittedName>
        <fullName evidence="9">LADA_0E05820g1_1</fullName>
    </submittedName>
</protein>